<reference evidence="3 4" key="1">
    <citation type="submission" date="2017-05" db="EMBL/GenBank/DDBJ databases">
        <authorList>
            <person name="Song R."/>
            <person name="Chenine A.L."/>
            <person name="Ruprecht R.M."/>
        </authorList>
    </citation>
    <scope>NUCLEOTIDE SEQUENCE [LARGE SCALE GENOMIC DNA]</scope>
    <source>
        <strain evidence="3 4">CECT 8489</strain>
    </source>
</reference>
<sequence length="75" mass="8272">MDTYSFLRELADSWVLLAMVIFYVGAIAWAFRPGSKGVHADIADIPFRNETLAEDTDGPRAVRGSKTAQNMPEAL</sequence>
<dbReference type="InterPro" id="IPR008621">
    <property type="entry name" value="Cbb3-typ_cyt_oxidase_comp"/>
</dbReference>
<protein>
    <submittedName>
        <fullName evidence="3">Cbb3-type cytochrome oxidase component FixQ</fullName>
    </submittedName>
</protein>
<proteinExistence type="predicted"/>
<keyword evidence="4" id="KW-1185">Reference proteome</keyword>
<organism evidence="3 4">
    <name type="scientific">Boseongicola aestuarii</name>
    <dbReference type="NCBI Taxonomy" id="1470561"/>
    <lineage>
        <taxon>Bacteria</taxon>
        <taxon>Pseudomonadati</taxon>
        <taxon>Pseudomonadota</taxon>
        <taxon>Alphaproteobacteria</taxon>
        <taxon>Rhodobacterales</taxon>
        <taxon>Paracoccaceae</taxon>
        <taxon>Boseongicola</taxon>
    </lineage>
</organism>
<dbReference type="OrthoDB" id="9801588at2"/>
<dbReference type="EMBL" id="FXXQ01000007">
    <property type="protein sequence ID" value="SMX24126.1"/>
    <property type="molecule type" value="Genomic_DNA"/>
</dbReference>
<dbReference type="AlphaFoldDB" id="A0A238J0G5"/>
<dbReference type="CDD" id="cd01324">
    <property type="entry name" value="cbb3_Oxidase_CcoQ"/>
    <property type="match status" value="1"/>
</dbReference>
<evidence type="ECO:0000256" key="2">
    <source>
        <dbReference type="SAM" id="Phobius"/>
    </source>
</evidence>
<keyword evidence="2" id="KW-1133">Transmembrane helix</keyword>
<dbReference type="RefSeq" id="WP_093974092.1">
    <property type="nucleotide sequence ID" value="NZ_FXXQ01000007.1"/>
</dbReference>
<gene>
    <name evidence="3" type="ORF">BOA8489_02243</name>
</gene>
<dbReference type="Proteomes" id="UP000201838">
    <property type="component" value="Unassembled WGS sequence"/>
</dbReference>
<feature type="compositionally biased region" description="Polar residues" evidence="1">
    <location>
        <begin position="66"/>
        <end position="75"/>
    </location>
</feature>
<feature type="region of interest" description="Disordered" evidence="1">
    <location>
        <begin position="55"/>
        <end position="75"/>
    </location>
</feature>
<keyword evidence="2" id="KW-0472">Membrane</keyword>
<evidence type="ECO:0000313" key="4">
    <source>
        <dbReference type="Proteomes" id="UP000201838"/>
    </source>
</evidence>
<dbReference type="Pfam" id="PF05545">
    <property type="entry name" value="FixQ"/>
    <property type="match status" value="1"/>
</dbReference>
<name>A0A238J0G5_9RHOB</name>
<evidence type="ECO:0000313" key="3">
    <source>
        <dbReference type="EMBL" id="SMX24126.1"/>
    </source>
</evidence>
<feature type="transmembrane region" description="Helical" evidence="2">
    <location>
        <begin position="14"/>
        <end position="31"/>
    </location>
</feature>
<keyword evidence="2" id="KW-0812">Transmembrane</keyword>
<accession>A0A238J0G5</accession>
<evidence type="ECO:0000256" key="1">
    <source>
        <dbReference type="SAM" id="MobiDB-lite"/>
    </source>
</evidence>